<keyword evidence="5" id="KW-1185">Reference proteome</keyword>
<dbReference type="NCBIfam" id="TIGR04294">
    <property type="entry name" value="pre_pil_HX9DG"/>
    <property type="match status" value="1"/>
</dbReference>
<protein>
    <submittedName>
        <fullName evidence="4">Type II secretion system protein G</fullName>
    </submittedName>
</protein>
<dbReference type="Gene3D" id="3.30.700.10">
    <property type="entry name" value="Glycoprotein, Type 4 Pilin"/>
    <property type="match status" value="1"/>
</dbReference>
<comment type="caution">
    <text evidence="4">The sequence shown here is derived from an EMBL/GenBank/DDBJ whole genome shotgun (WGS) entry which is preliminary data.</text>
</comment>
<keyword evidence="2" id="KW-0472">Membrane</keyword>
<evidence type="ECO:0000256" key="1">
    <source>
        <dbReference type="SAM" id="MobiDB-lite"/>
    </source>
</evidence>
<name>A0A5C5W9J9_9BACT</name>
<dbReference type="SUPFAM" id="SSF54523">
    <property type="entry name" value="Pili subunits"/>
    <property type="match status" value="1"/>
</dbReference>
<feature type="region of interest" description="Disordered" evidence="1">
    <location>
        <begin position="177"/>
        <end position="197"/>
    </location>
</feature>
<dbReference type="InterPro" id="IPR011453">
    <property type="entry name" value="DUF1559"/>
</dbReference>
<dbReference type="EMBL" id="SJPH01000002">
    <property type="protein sequence ID" value="TWT47546.1"/>
    <property type="molecule type" value="Genomic_DNA"/>
</dbReference>
<dbReference type="PANTHER" id="PTHR30093">
    <property type="entry name" value="GENERAL SECRETION PATHWAY PROTEIN G"/>
    <property type="match status" value="1"/>
</dbReference>
<dbReference type="PROSITE" id="PS00409">
    <property type="entry name" value="PROKAR_NTER_METHYL"/>
    <property type="match status" value="1"/>
</dbReference>
<sequence length="405" mass="43764">MPANKPFFTERSPQPRGFTLVELLVVIAIIGILVALLLPAVQAAREAARRTQCKNNLKNIGLATQNFYDTYQQFPTGGTSPGARIENYLADTFSQPNAALRRGPANGPEKQGLGVFFQLLPYLEEGAIADITQTDQLNNQAVGLFNCPSRRGVTFGGGGGGPSLIDYAGVMAGPARSEVGDTEMDSRLANPTSPDTRIRQATWGCPIPACDSGLPNASTVQKLITSRPEPDWVQFRGIIQRTDWTLALTASPPQGRESGFGLKMTFAKITDGSSKTMFIAEKWLPTEFHGGTSPQPGMGAFDDDGWADAWDCNNMRTTIFSPRSDSDLSLPPGVTANGTPPLEVLVRPNNICDDYGDWLLGSSHAGGINAVFADGSTRFINYDIDLENFNRLGHRHDGESIDYSF</sequence>
<dbReference type="OrthoDB" id="262227at2"/>
<evidence type="ECO:0000313" key="4">
    <source>
        <dbReference type="EMBL" id="TWT47546.1"/>
    </source>
</evidence>
<reference evidence="4 5" key="1">
    <citation type="submission" date="2019-02" db="EMBL/GenBank/DDBJ databases">
        <title>Deep-cultivation of Planctomycetes and their phenomic and genomic characterization uncovers novel biology.</title>
        <authorList>
            <person name="Wiegand S."/>
            <person name="Jogler M."/>
            <person name="Boedeker C."/>
            <person name="Pinto D."/>
            <person name="Vollmers J."/>
            <person name="Rivas-Marin E."/>
            <person name="Kohn T."/>
            <person name="Peeters S.H."/>
            <person name="Heuer A."/>
            <person name="Rast P."/>
            <person name="Oberbeckmann S."/>
            <person name="Bunk B."/>
            <person name="Jeske O."/>
            <person name="Meyerdierks A."/>
            <person name="Storesund J.E."/>
            <person name="Kallscheuer N."/>
            <person name="Luecker S."/>
            <person name="Lage O.M."/>
            <person name="Pohl T."/>
            <person name="Merkel B.J."/>
            <person name="Hornburger P."/>
            <person name="Mueller R.-W."/>
            <person name="Bruemmer F."/>
            <person name="Labrenz M."/>
            <person name="Spormann A.M."/>
            <person name="Op Den Camp H."/>
            <person name="Overmann J."/>
            <person name="Amann R."/>
            <person name="Jetten M.S.M."/>
            <person name="Mascher T."/>
            <person name="Medema M.H."/>
            <person name="Devos D.P."/>
            <person name="Kaster A.-K."/>
            <person name="Ovreas L."/>
            <person name="Rohde M."/>
            <person name="Galperin M.Y."/>
            <person name="Jogler C."/>
        </authorList>
    </citation>
    <scope>NUCLEOTIDE SEQUENCE [LARGE SCALE GENOMIC DNA]</scope>
    <source>
        <strain evidence="4 5">Pla111</strain>
    </source>
</reference>
<organism evidence="4 5">
    <name type="scientific">Botrimarina hoheduenensis</name>
    <dbReference type="NCBI Taxonomy" id="2528000"/>
    <lineage>
        <taxon>Bacteria</taxon>
        <taxon>Pseudomonadati</taxon>
        <taxon>Planctomycetota</taxon>
        <taxon>Planctomycetia</taxon>
        <taxon>Pirellulales</taxon>
        <taxon>Lacipirellulaceae</taxon>
        <taxon>Botrimarina</taxon>
    </lineage>
</organism>
<dbReference type="Pfam" id="PF07596">
    <property type="entry name" value="SBP_bac_10"/>
    <property type="match status" value="1"/>
</dbReference>
<dbReference type="InterPro" id="IPR027558">
    <property type="entry name" value="Pre_pil_HX9DG_C"/>
</dbReference>
<dbReference type="PANTHER" id="PTHR30093:SF2">
    <property type="entry name" value="TYPE II SECRETION SYSTEM PROTEIN H"/>
    <property type="match status" value="1"/>
</dbReference>
<keyword evidence="2" id="KW-1133">Transmembrane helix</keyword>
<keyword evidence="2" id="KW-0812">Transmembrane</keyword>
<dbReference type="InterPro" id="IPR045584">
    <property type="entry name" value="Pilin-like"/>
</dbReference>
<evidence type="ECO:0000256" key="2">
    <source>
        <dbReference type="SAM" id="Phobius"/>
    </source>
</evidence>
<evidence type="ECO:0000259" key="3">
    <source>
        <dbReference type="Pfam" id="PF07596"/>
    </source>
</evidence>
<dbReference type="InterPro" id="IPR012902">
    <property type="entry name" value="N_methyl_site"/>
</dbReference>
<dbReference type="AlphaFoldDB" id="A0A5C5W9J9"/>
<feature type="transmembrane region" description="Helical" evidence="2">
    <location>
        <begin position="20"/>
        <end position="41"/>
    </location>
</feature>
<feature type="domain" description="DUF1559" evidence="3">
    <location>
        <begin position="42"/>
        <end position="387"/>
    </location>
</feature>
<dbReference type="Proteomes" id="UP000318995">
    <property type="component" value="Unassembled WGS sequence"/>
</dbReference>
<dbReference type="NCBIfam" id="TIGR02532">
    <property type="entry name" value="IV_pilin_GFxxxE"/>
    <property type="match status" value="1"/>
</dbReference>
<dbReference type="RefSeq" id="WP_146572240.1">
    <property type="nucleotide sequence ID" value="NZ_SJPH01000002.1"/>
</dbReference>
<evidence type="ECO:0000313" key="5">
    <source>
        <dbReference type="Proteomes" id="UP000318995"/>
    </source>
</evidence>
<dbReference type="Pfam" id="PF07963">
    <property type="entry name" value="N_methyl"/>
    <property type="match status" value="1"/>
</dbReference>
<accession>A0A5C5W9J9</accession>
<proteinExistence type="predicted"/>
<gene>
    <name evidence="4" type="primary">xcpT_7</name>
    <name evidence="4" type="ORF">Pla111_11610</name>
</gene>